<feature type="compositionally biased region" description="Basic and acidic residues" evidence="7">
    <location>
        <begin position="69"/>
        <end position="87"/>
    </location>
</feature>
<evidence type="ECO:0000256" key="4">
    <source>
        <dbReference type="ARBA" id="ARBA00022968"/>
    </source>
</evidence>
<feature type="transmembrane region" description="Helical" evidence="8">
    <location>
        <begin position="21"/>
        <end position="41"/>
    </location>
</feature>
<feature type="region of interest" description="Disordered" evidence="7">
    <location>
        <begin position="69"/>
        <end position="144"/>
    </location>
</feature>
<comment type="similarity">
    <text evidence="2">Belongs to the glycosyltransferase 31 family. Beta3-Gal-T subfamily.</text>
</comment>
<evidence type="ECO:0000256" key="1">
    <source>
        <dbReference type="ARBA" id="ARBA00004606"/>
    </source>
</evidence>
<feature type="region of interest" description="Disordered" evidence="7">
    <location>
        <begin position="362"/>
        <end position="401"/>
    </location>
</feature>
<dbReference type="GO" id="GO:0016263">
    <property type="term" value="F:glycoprotein-N-acetylgalactosamine 3-beta-galactosyltransferase activity"/>
    <property type="evidence" value="ECO:0007669"/>
    <property type="project" value="TreeGrafter"/>
</dbReference>
<dbReference type="AlphaFoldDB" id="A0A7S3Q616"/>
<feature type="compositionally biased region" description="Basic and acidic residues" evidence="7">
    <location>
        <begin position="179"/>
        <end position="194"/>
    </location>
</feature>
<dbReference type="GO" id="GO:0016020">
    <property type="term" value="C:membrane"/>
    <property type="evidence" value="ECO:0007669"/>
    <property type="project" value="UniProtKB-SubCell"/>
</dbReference>
<keyword evidence="3 8" id="KW-0812">Transmembrane</keyword>
<dbReference type="InterPro" id="IPR026050">
    <property type="entry name" value="C1GALT1/C1GALT1_chp1"/>
</dbReference>
<organism evidence="9">
    <name type="scientific">Chaetoceros debilis</name>
    <dbReference type="NCBI Taxonomy" id="122233"/>
    <lineage>
        <taxon>Eukaryota</taxon>
        <taxon>Sar</taxon>
        <taxon>Stramenopiles</taxon>
        <taxon>Ochrophyta</taxon>
        <taxon>Bacillariophyta</taxon>
        <taxon>Coscinodiscophyceae</taxon>
        <taxon>Chaetocerotophycidae</taxon>
        <taxon>Chaetocerotales</taxon>
        <taxon>Chaetocerotaceae</taxon>
        <taxon>Chaetoceros</taxon>
    </lineage>
</organism>
<evidence type="ECO:0000313" key="9">
    <source>
        <dbReference type="EMBL" id="CAE0466902.1"/>
    </source>
</evidence>
<reference evidence="9" key="1">
    <citation type="submission" date="2021-01" db="EMBL/GenBank/DDBJ databases">
        <authorList>
            <person name="Corre E."/>
            <person name="Pelletier E."/>
            <person name="Niang G."/>
            <person name="Scheremetjew M."/>
            <person name="Finn R."/>
            <person name="Kale V."/>
            <person name="Holt S."/>
            <person name="Cochrane G."/>
            <person name="Meng A."/>
            <person name="Brown T."/>
            <person name="Cohen L."/>
        </authorList>
    </citation>
    <scope>NUCLEOTIDE SEQUENCE</scope>
    <source>
        <strain evidence="9">MM31A-1</strain>
    </source>
</reference>
<evidence type="ECO:0000256" key="8">
    <source>
        <dbReference type="SAM" id="Phobius"/>
    </source>
</evidence>
<evidence type="ECO:0000256" key="7">
    <source>
        <dbReference type="SAM" id="MobiDB-lite"/>
    </source>
</evidence>
<keyword evidence="6 8" id="KW-0472">Membrane</keyword>
<name>A0A7S3Q616_9STRA</name>
<accession>A0A7S3Q616</accession>
<dbReference type="PANTHER" id="PTHR23033:SF14">
    <property type="entry name" value="GLYCOPROTEIN-N-ACETYLGALACTOSAMINE 3-BETA-GALACTOSYLTRANSFERASE 1-RELATED"/>
    <property type="match status" value="1"/>
</dbReference>
<gene>
    <name evidence="9" type="ORF">CDEB00056_LOCUS11754</name>
</gene>
<proteinExistence type="inferred from homology"/>
<keyword evidence="4" id="KW-0735">Signal-anchor</keyword>
<protein>
    <submittedName>
        <fullName evidence="9">Uncharacterized protein</fullName>
    </submittedName>
</protein>
<sequence>MGTQDNKKKRRNGSNASNAIAARKVMFIVLFIFICILMPMMNHMNIDNSFLTSYVDQISSPFYYAADNGDGRRENGMDRDSNAHNNDDGDVTEDIQRDIDNDGTEKVVVVHDNKNDSGNKSVSDGDGGKERSTINDNNTTKAVTDTDANDKANIITIINDGDKEEKVAADVKSNGNYIEEGRKADETDNEKEITKEEDENEGKGDKTQDEEEAKKGPKYKPLAPHPHAGARYPDGRFGYVPDLTAVRKQHFQQLEDWRNNNDIHIHKINVAIDDDDANGNAANMEFEQEEDQNGETFASHRMKNTLEISVFEESCNGVIGKGFEREGIKLIKKVQVGGPPPVNENVTVTLDLSATASNSININISNSTSTDNSTSMRRLRASDTSENAKDDEQNQEQKQVKSRPRLLCAVYTYEPNHATNLQAVVNTWAWKCDGFFAASSLTNETLGAVDLPHQGKEEYGNMWQKTRSIWGYINDNFVEDYDYFWLGGDDVSLIVENLRGVIDDHSIEGNPEDANEKNIPVFLGQNIPIAMDGWFCAGGPGYVLNRVAVKRLAAEALPTCASGEVIAAEDRYLSRCMRKIGIMCGNAVDANKRQRFANMDPHFLVVHPGHRAFYKMVYEFWGRQNDGFKWGLDLHSEQLVGYHNLRYPHHSHRIHALQYPGTCPSNSTVGQTLHNALMHN</sequence>
<dbReference type="EMBL" id="HBIO01015226">
    <property type="protein sequence ID" value="CAE0466902.1"/>
    <property type="molecule type" value="Transcribed_RNA"/>
</dbReference>
<dbReference type="Gene3D" id="3.90.550.50">
    <property type="match status" value="1"/>
</dbReference>
<feature type="region of interest" description="Disordered" evidence="7">
    <location>
        <begin position="178"/>
        <end position="227"/>
    </location>
</feature>
<keyword evidence="5 8" id="KW-1133">Transmembrane helix</keyword>
<feature type="compositionally biased region" description="Basic and acidic residues" evidence="7">
    <location>
        <begin position="94"/>
        <end position="117"/>
    </location>
</feature>
<comment type="subcellular location">
    <subcellularLocation>
        <location evidence="1">Membrane</location>
        <topology evidence="1">Single-pass type II membrane protein</topology>
    </subcellularLocation>
</comment>
<dbReference type="PANTHER" id="PTHR23033">
    <property type="entry name" value="BETA1,3-GALACTOSYLTRANSFERASE"/>
    <property type="match status" value="1"/>
</dbReference>
<feature type="compositionally biased region" description="Basic and acidic residues" evidence="7">
    <location>
        <begin position="201"/>
        <end position="215"/>
    </location>
</feature>
<evidence type="ECO:0000256" key="6">
    <source>
        <dbReference type="ARBA" id="ARBA00023136"/>
    </source>
</evidence>
<evidence type="ECO:0000256" key="5">
    <source>
        <dbReference type="ARBA" id="ARBA00022989"/>
    </source>
</evidence>
<evidence type="ECO:0000256" key="2">
    <source>
        <dbReference type="ARBA" id="ARBA00006462"/>
    </source>
</evidence>
<evidence type="ECO:0000256" key="3">
    <source>
        <dbReference type="ARBA" id="ARBA00022692"/>
    </source>
</evidence>
<feature type="compositionally biased region" description="Basic and acidic residues" evidence="7">
    <location>
        <begin position="380"/>
        <end position="392"/>
    </location>
</feature>
<feature type="compositionally biased region" description="Polar residues" evidence="7">
    <location>
        <begin position="134"/>
        <end position="143"/>
    </location>
</feature>
<feature type="compositionally biased region" description="Low complexity" evidence="7">
    <location>
        <begin position="362"/>
        <end position="375"/>
    </location>
</feature>